<feature type="compositionally biased region" description="Acidic residues" evidence="1">
    <location>
        <begin position="201"/>
        <end position="221"/>
    </location>
</feature>
<name>A0AAD7T9E7_9TELE</name>
<dbReference type="AlphaFoldDB" id="A0AAD7T9E7"/>
<dbReference type="Proteomes" id="UP001221898">
    <property type="component" value="Unassembled WGS sequence"/>
</dbReference>
<evidence type="ECO:0000256" key="2">
    <source>
        <dbReference type="SAM" id="Phobius"/>
    </source>
</evidence>
<feature type="region of interest" description="Disordered" evidence="1">
    <location>
        <begin position="277"/>
        <end position="316"/>
    </location>
</feature>
<feature type="compositionally biased region" description="Basic and acidic residues" evidence="1">
    <location>
        <begin position="420"/>
        <end position="429"/>
    </location>
</feature>
<evidence type="ECO:0000313" key="4">
    <source>
        <dbReference type="Proteomes" id="UP001221898"/>
    </source>
</evidence>
<gene>
    <name evidence="3" type="ORF">AAFF_G00358610</name>
</gene>
<feature type="region of interest" description="Disordered" evidence="1">
    <location>
        <begin position="41"/>
        <end position="73"/>
    </location>
</feature>
<evidence type="ECO:0000313" key="3">
    <source>
        <dbReference type="EMBL" id="KAJ8416573.1"/>
    </source>
</evidence>
<proteinExistence type="predicted"/>
<protein>
    <submittedName>
        <fullName evidence="3">Uncharacterized protein</fullName>
    </submittedName>
</protein>
<keyword evidence="4" id="KW-1185">Reference proteome</keyword>
<reference evidence="3" key="1">
    <citation type="journal article" date="2023" name="Science">
        <title>Genome structures resolve the early diversification of teleost fishes.</title>
        <authorList>
            <person name="Parey E."/>
            <person name="Louis A."/>
            <person name="Montfort J."/>
            <person name="Bouchez O."/>
            <person name="Roques C."/>
            <person name="Iampietro C."/>
            <person name="Lluch J."/>
            <person name="Castinel A."/>
            <person name="Donnadieu C."/>
            <person name="Desvignes T."/>
            <person name="Floi Bucao C."/>
            <person name="Jouanno E."/>
            <person name="Wen M."/>
            <person name="Mejri S."/>
            <person name="Dirks R."/>
            <person name="Jansen H."/>
            <person name="Henkel C."/>
            <person name="Chen W.J."/>
            <person name="Zahm M."/>
            <person name="Cabau C."/>
            <person name="Klopp C."/>
            <person name="Thompson A.W."/>
            <person name="Robinson-Rechavi M."/>
            <person name="Braasch I."/>
            <person name="Lecointre G."/>
            <person name="Bobe J."/>
            <person name="Postlethwait J.H."/>
            <person name="Berthelot C."/>
            <person name="Roest Crollius H."/>
            <person name="Guiguen Y."/>
        </authorList>
    </citation>
    <scope>NUCLEOTIDE SEQUENCE</scope>
    <source>
        <strain evidence="3">NC1722</strain>
    </source>
</reference>
<keyword evidence="2" id="KW-0812">Transmembrane</keyword>
<keyword evidence="2" id="KW-1133">Transmembrane helix</keyword>
<feature type="region of interest" description="Disordered" evidence="1">
    <location>
        <begin position="185"/>
        <end position="260"/>
    </location>
</feature>
<keyword evidence="2" id="KW-0472">Membrane</keyword>
<accession>A0AAD7T9E7</accession>
<feature type="compositionally biased region" description="Basic and acidic residues" evidence="1">
    <location>
        <begin position="249"/>
        <end position="260"/>
    </location>
</feature>
<sequence length="469" mass="51715">MYGSNQRNKLILQRLDNSMKAAILFLCIVALGAALPTYRSKRQLESSEETESEEENDSSESEEESKQKMSPSDDYLDTAITAHEGSNISTTEDNQTGKRMKATIVIVFLLGAAFSNPIVQNDVFDEIVKEISSEVNTTSVGDHASKNQTSQREILDEMAMQAITQIVQNDVWDQILQLTNRGEILPATNTTQTPTSSSSESSDESDDSDSSPENTSEDTSESSESTSEDKTSEESESNSLDTSDPDGNGDMRDDSHGSEEITRRNWIRAFNINLKSEEDSSVSESTSEETEEEDSKDSDSSESDTSESSESSENNHRVERSYLRIFSYTHKPQSYRWIQQHIQGTLGENPEIMEATLLLFCLVGTLSALPIPQEENTFTGSGDEGFNSNVLKNNYEVSLMLLGLSGESVGSGDGGFPRSTESKRSSEEHYVQSDNENCFVLPLPSGSNYCLTSTTEMGSQIGWLRGQTE</sequence>
<feature type="compositionally biased region" description="Acidic residues" evidence="1">
    <location>
        <begin position="46"/>
        <end position="63"/>
    </location>
</feature>
<feature type="transmembrane region" description="Helical" evidence="2">
    <location>
        <begin position="21"/>
        <end position="38"/>
    </location>
</feature>
<feature type="region of interest" description="Disordered" evidence="1">
    <location>
        <begin position="410"/>
        <end position="429"/>
    </location>
</feature>
<comment type="caution">
    <text evidence="3">The sequence shown here is derived from an EMBL/GenBank/DDBJ whole genome shotgun (WGS) entry which is preliminary data.</text>
</comment>
<dbReference type="EMBL" id="JAINUG010000006">
    <property type="protein sequence ID" value="KAJ8416573.1"/>
    <property type="molecule type" value="Genomic_DNA"/>
</dbReference>
<feature type="compositionally biased region" description="Acidic residues" evidence="1">
    <location>
        <begin position="286"/>
        <end position="307"/>
    </location>
</feature>
<evidence type="ECO:0000256" key="1">
    <source>
        <dbReference type="SAM" id="MobiDB-lite"/>
    </source>
</evidence>
<organism evidence="3 4">
    <name type="scientific">Aldrovandia affinis</name>
    <dbReference type="NCBI Taxonomy" id="143900"/>
    <lineage>
        <taxon>Eukaryota</taxon>
        <taxon>Metazoa</taxon>
        <taxon>Chordata</taxon>
        <taxon>Craniata</taxon>
        <taxon>Vertebrata</taxon>
        <taxon>Euteleostomi</taxon>
        <taxon>Actinopterygii</taxon>
        <taxon>Neopterygii</taxon>
        <taxon>Teleostei</taxon>
        <taxon>Notacanthiformes</taxon>
        <taxon>Halosauridae</taxon>
        <taxon>Aldrovandia</taxon>
    </lineage>
</organism>